<evidence type="ECO:0000313" key="2">
    <source>
        <dbReference type="Proteomes" id="UP000469734"/>
    </source>
</evidence>
<dbReference type="AlphaFoldDB" id="A0A7X4H4Y2"/>
<dbReference type="EMBL" id="WWCR01000038">
    <property type="protein sequence ID" value="MYM75401.1"/>
    <property type="molecule type" value="Genomic_DNA"/>
</dbReference>
<sequence>MNQPLAQAPCAPSCLGNRRVARAVELAVRGTELLSDSNALLRRIAEIAQRTIAANEQYTRLLLDWQHHQRARHPLQAQRDRQASHDAAWRIARRATRAALDIGVLVDGVAPAWRRGVAAPGGHVTNLSDMALRILALAVQVERLARQPAAGRAEMAALVGAMQGMRDIAQRNIQVARRSVASVERIQIEALRFARRLAMA</sequence>
<reference evidence="1 2" key="1">
    <citation type="submission" date="2019-12" db="EMBL/GenBank/DDBJ databases">
        <title>Novel species isolated from a subtropical stream in China.</title>
        <authorList>
            <person name="Lu H."/>
        </authorList>
    </citation>
    <scope>NUCLEOTIDE SEQUENCE [LARGE SCALE GENOMIC DNA]</scope>
    <source>
        <strain evidence="1 2">FT134W</strain>
    </source>
</reference>
<dbReference type="Proteomes" id="UP000469734">
    <property type="component" value="Unassembled WGS sequence"/>
</dbReference>
<dbReference type="RefSeq" id="WP_161052098.1">
    <property type="nucleotide sequence ID" value="NZ_WWCR01000038.1"/>
</dbReference>
<name>A0A7X4H4Y2_9BURK</name>
<organism evidence="1 2">
    <name type="scientific">Duganella margarita</name>
    <dbReference type="NCBI Taxonomy" id="2692170"/>
    <lineage>
        <taxon>Bacteria</taxon>
        <taxon>Pseudomonadati</taxon>
        <taxon>Pseudomonadota</taxon>
        <taxon>Betaproteobacteria</taxon>
        <taxon>Burkholderiales</taxon>
        <taxon>Oxalobacteraceae</taxon>
        <taxon>Telluria group</taxon>
        <taxon>Duganella</taxon>
    </lineage>
</organism>
<comment type="caution">
    <text evidence="1">The sequence shown here is derived from an EMBL/GenBank/DDBJ whole genome shotgun (WGS) entry which is preliminary data.</text>
</comment>
<protein>
    <submittedName>
        <fullName evidence="1">Uncharacterized protein</fullName>
    </submittedName>
</protein>
<evidence type="ECO:0000313" key="1">
    <source>
        <dbReference type="EMBL" id="MYM75401.1"/>
    </source>
</evidence>
<gene>
    <name evidence="1" type="ORF">GTP56_24840</name>
</gene>
<proteinExistence type="predicted"/>
<accession>A0A7X4H4Y2</accession>